<reference evidence="1 2" key="1">
    <citation type="submission" date="2016-08" db="EMBL/GenBank/DDBJ databases">
        <title>Genomes of anaerobic fungi encode conserved fungal cellulosomes for biomass hydrolysis.</title>
        <authorList>
            <consortium name="DOE Joint Genome Institute"/>
            <person name="Haitjema C.H."/>
            <person name="Gilmore S.P."/>
            <person name="Henske J.K."/>
            <person name="Solomon K.V."/>
            <person name="De Groot R."/>
            <person name="Kuo A."/>
            <person name="Mondo S.J."/>
            <person name="Salamov A.A."/>
            <person name="Labutti K."/>
            <person name="Zhao Z."/>
            <person name="Chiniquy J."/>
            <person name="Barry K."/>
            <person name="Brewer H.M."/>
            <person name="Purvine S.O."/>
            <person name="Wright A.T."/>
            <person name="Boxma B."/>
            <person name="Van Alen T."/>
            <person name="Hackstein J.H."/>
            <person name="Baker S.E."/>
            <person name="Grigoriev I.V."/>
            <person name="O'Malley M.A."/>
        </authorList>
    </citation>
    <scope>NUCLEOTIDE SEQUENCE [LARGE SCALE GENOMIC DNA]</scope>
    <source>
        <strain evidence="2">finn</strain>
    </source>
</reference>
<dbReference type="EMBL" id="MCFH01000008">
    <property type="protein sequence ID" value="ORX56065.1"/>
    <property type="molecule type" value="Genomic_DNA"/>
</dbReference>
<comment type="caution">
    <text evidence="1">The sequence shown here is derived from an EMBL/GenBank/DDBJ whole genome shotgun (WGS) entry which is preliminary data.</text>
</comment>
<evidence type="ECO:0000313" key="1">
    <source>
        <dbReference type="EMBL" id="ORX56065.1"/>
    </source>
</evidence>
<protein>
    <submittedName>
        <fullName evidence="1">Uncharacterized protein</fullName>
    </submittedName>
</protein>
<gene>
    <name evidence="1" type="ORF">BCR36DRAFT_395793</name>
</gene>
<sequence>MLFILNNKFKTGKDNSIVILNNLYSTLLENSVEQWNIETLKSIETLTKTLCTSEDVNTKKNILNDFLNKIVVPTFSRNVRINKKTKQIVHDIRIEVINSLGYYMAQNFNEFGESLLITLLKKLYVNLNENLISEYHKKFATAELLKNIDINIFENVSQKYWEIANNINCLTLFDILKSFIEYITNENYNKYQNTILIFLVCYFSDMNNSIRQLVMRNVTPAFFSNNNLKNKEWLKLIFNKVYDMFNYSKDLRSDSLSIIAKLFNNYMSIEEDTEPLYNLCYENRLFEIIQIGLIETDSLSRKFSVYILKRIVDYSEKHNENPNLKWPT</sequence>
<name>A0A1Y1VH58_9FUNG</name>
<dbReference type="AlphaFoldDB" id="A0A1Y1VH58"/>
<reference evidence="1 2" key="2">
    <citation type="submission" date="2016-08" db="EMBL/GenBank/DDBJ databases">
        <title>Pervasive Adenine N6-methylation of Active Genes in Fungi.</title>
        <authorList>
            <consortium name="DOE Joint Genome Institute"/>
            <person name="Mondo S.J."/>
            <person name="Dannebaum R.O."/>
            <person name="Kuo R.C."/>
            <person name="Labutti K."/>
            <person name="Haridas S."/>
            <person name="Kuo A."/>
            <person name="Salamov A."/>
            <person name="Ahrendt S.R."/>
            <person name="Lipzen A."/>
            <person name="Sullivan W."/>
            <person name="Andreopoulos W.B."/>
            <person name="Clum A."/>
            <person name="Lindquist E."/>
            <person name="Daum C."/>
            <person name="Ramamoorthy G.K."/>
            <person name="Gryganskyi A."/>
            <person name="Culley D."/>
            <person name="Magnuson J.K."/>
            <person name="James T.Y."/>
            <person name="O'Malley M.A."/>
            <person name="Stajich J.E."/>
            <person name="Spatafora J.W."/>
            <person name="Visel A."/>
            <person name="Grigoriev I.V."/>
        </authorList>
    </citation>
    <scope>NUCLEOTIDE SEQUENCE [LARGE SCALE GENOMIC DNA]</scope>
    <source>
        <strain evidence="2">finn</strain>
    </source>
</reference>
<dbReference type="OrthoDB" id="241340at2759"/>
<dbReference type="STRING" id="1754191.A0A1Y1VH58"/>
<evidence type="ECO:0000313" key="2">
    <source>
        <dbReference type="Proteomes" id="UP000193719"/>
    </source>
</evidence>
<organism evidence="1 2">
    <name type="scientific">Piromyces finnis</name>
    <dbReference type="NCBI Taxonomy" id="1754191"/>
    <lineage>
        <taxon>Eukaryota</taxon>
        <taxon>Fungi</taxon>
        <taxon>Fungi incertae sedis</taxon>
        <taxon>Chytridiomycota</taxon>
        <taxon>Chytridiomycota incertae sedis</taxon>
        <taxon>Neocallimastigomycetes</taxon>
        <taxon>Neocallimastigales</taxon>
        <taxon>Neocallimastigaceae</taxon>
        <taxon>Piromyces</taxon>
    </lineage>
</organism>
<dbReference type="Proteomes" id="UP000193719">
    <property type="component" value="Unassembled WGS sequence"/>
</dbReference>
<accession>A0A1Y1VH58</accession>
<keyword evidence="2" id="KW-1185">Reference proteome</keyword>
<proteinExistence type="predicted"/>